<evidence type="ECO:0000259" key="1">
    <source>
        <dbReference type="PROSITE" id="PS50943"/>
    </source>
</evidence>
<evidence type="ECO:0000313" key="3">
    <source>
        <dbReference type="Proteomes" id="UP000070531"/>
    </source>
</evidence>
<sequence length="137" mass="15200">MTKSRKSSGILSNLIKSIDKVELEKTSNKMLIAAKIGDALKREGLSQKEFAAKIGKSESEISAWLSGDRNFTIDTLTEISYLLNISLIDTSIRTTYIIPVGNIMATTEDVQNTEVAEEVTWTYSVSYDCNTKELKVV</sequence>
<dbReference type="PROSITE" id="PS50943">
    <property type="entry name" value="HTH_CROC1"/>
    <property type="match status" value="1"/>
</dbReference>
<dbReference type="Proteomes" id="UP000070531">
    <property type="component" value="Unassembled WGS sequence"/>
</dbReference>
<dbReference type="InterPro" id="IPR001387">
    <property type="entry name" value="Cro/C1-type_HTH"/>
</dbReference>
<evidence type="ECO:0000313" key="2">
    <source>
        <dbReference type="EMBL" id="KXB77630.1"/>
    </source>
</evidence>
<reference evidence="2 3" key="1">
    <citation type="submission" date="2016-01" db="EMBL/GenBank/DDBJ databases">
        <authorList>
            <person name="Oliw E.H."/>
        </authorList>
    </citation>
    <scope>NUCLEOTIDE SEQUENCE [LARGE SCALE GENOMIC DNA]</scope>
    <source>
        <strain evidence="2 3">DNF00307</strain>
    </source>
</reference>
<protein>
    <submittedName>
        <fullName evidence="2">DNA-binding helix-turn-helix protein</fullName>
    </submittedName>
</protein>
<accession>A0A134BCM8</accession>
<proteinExistence type="predicted"/>
<gene>
    <name evidence="2" type="ORF">HMPREF1860_01292</name>
</gene>
<dbReference type="SMART" id="SM00530">
    <property type="entry name" value="HTH_XRE"/>
    <property type="match status" value="1"/>
</dbReference>
<dbReference type="AlphaFoldDB" id="A0A134BCM8"/>
<comment type="caution">
    <text evidence="2">The sequence shown here is derived from an EMBL/GenBank/DDBJ whole genome shotgun (WGS) entry which is preliminary data.</text>
</comment>
<organism evidence="2">
    <name type="scientific">Prevotella amnii</name>
    <dbReference type="NCBI Taxonomy" id="419005"/>
    <lineage>
        <taxon>Bacteria</taxon>
        <taxon>Pseudomonadati</taxon>
        <taxon>Bacteroidota</taxon>
        <taxon>Bacteroidia</taxon>
        <taxon>Bacteroidales</taxon>
        <taxon>Prevotellaceae</taxon>
        <taxon>Prevotella</taxon>
    </lineage>
</organism>
<feature type="domain" description="HTH cro/C1-type" evidence="1">
    <location>
        <begin position="41"/>
        <end position="97"/>
    </location>
</feature>
<name>A0A134BCM8_9BACT</name>
<dbReference type="SUPFAM" id="SSF47413">
    <property type="entry name" value="lambda repressor-like DNA-binding domains"/>
    <property type="match status" value="1"/>
</dbReference>
<dbReference type="PATRIC" id="fig|419005.5.peg.1299"/>
<keyword evidence="2" id="KW-0238">DNA-binding</keyword>
<dbReference type="EMBL" id="LSDL01000060">
    <property type="protein sequence ID" value="KXB77630.1"/>
    <property type="molecule type" value="Genomic_DNA"/>
</dbReference>
<dbReference type="CDD" id="cd00093">
    <property type="entry name" value="HTH_XRE"/>
    <property type="match status" value="1"/>
</dbReference>
<dbReference type="Pfam" id="PF01381">
    <property type="entry name" value="HTH_3"/>
    <property type="match status" value="1"/>
</dbReference>
<dbReference type="InterPro" id="IPR010982">
    <property type="entry name" value="Lambda_DNA-bd_dom_sf"/>
</dbReference>
<dbReference type="GO" id="GO:0003677">
    <property type="term" value="F:DNA binding"/>
    <property type="evidence" value="ECO:0007669"/>
    <property type="project" value="UniProtKB-KW"/>
</dbReference>
<dbReference type="RefSeq" id="WP_060933015.1">
    <property type="nucleotide sequence ID" value="NZ_KQ960520.1"/>
</dbReference>
<dbReference type="Gene3D" id="1.10.260.40">
    <property type="entry name" value="lambda repressor-like DNA-binding domains"/>
    <property type="match status" value="1"/>
</dbReference>
<dbReference type="STRING" id="419005.HMPREF1860_01292"/>